<dbReference type="Gene3D" id="3.40.50.300">
    <property type="entry name" value="P-loop containing nucleotide triphosphate hydrolases"/>
    <property type="match status" value="1"/>
</dbReference>
<keyword evidence="5 7" id="KW-1133">Transmembrane helix</keyword>
<sequence>MTHSNNAATPCTHQHRPDVSAAADALHVATGAQVRSTLIAELQPHLVRFGASLVLLITGSALGLVTPRLMGGLVDLVRDGRPLLGHTGTTAVWWTAGTMATAVAAMALITGFGYVLMAGTVERVIASLRERVIAGGIGMPAERIEEVGVGDLVSRTTDDVAEMTRAVNQSLASLAIGGFAVLVTVVGMALLDWRFLSVAVFLLPVYAVFVHRYRRYAPDAYLCQRMEMAQRASGILASLRGLRTVRAFNLQSSRRVGIGDHSWRAVELGVWIRILINRLFGGVNLAEYMGMSGVLVIGWFLVERGEVSVGVVTTATLYFLRLFQPIGMLVILIDPLASAAASLRRVVGVIVEPDSRPAEIVDAPGLPPGSAPGLRVEHLTFSYPGGRTVLDDLTAEVAPGAVTALVGASGAGKSTLGALIAGCRPVNSGRVLIGGTDASTLTPGQRARSVCLIAQGAHVFAGTLREDLLLARPDADDDALIDALRRVGAGDWVAALPEGLDTVVGERGQVLDPVEAQQVALARVLLVDPPVVVLDEATAEAGAGGSTALEEAAWNVVRGRTAVVIAHRLDQAVRADEIWLMESGRIVERGTHRKLVEQEGAYADLWAAWSRGR</sequence>
<feature type="domain" description="ABC transmembrane type-1" evidence="9">
    <location>
        <begin position="51"/>
        <end position="338"/>
    </location>
</feature>
<feature type="transmembrane region" description="Helical" evidence="7">
    <location>
        <begin position="46"/>
        <end position="71"/>
    </location>
</feature>
<protein>
    <submittedName>
        <fullName evidence="10">ABC transporter ATP-binding protein</fullName>
    </submittedName>
</protein>
<evidence type="ECO:0000256" key="2">
    <source>
        <dbReference type="ARBA" id="ARBA00022692"/>
    </source>
</evidence>
<dbReference type="PROSITE" id="PS50893">
    <property type="entry name" value="ABC_TRANSPORTER_2"/>
    <property type="match status" value="1"/>
</dbReference>
<organism evidence="10 11">
    <name type="scientific">Corynebacterium marambiense</name>
    <dbReference type="NCBI Taxonomy" id="2765364"/>
    <lineage>
        <taxon>Bacteria</taxon>
        <taxon>Bacillati</taxon>
        <taxon>Actinomycetota</taxon>
        <taxon>Actinomycetes</taxon>
        <taxon>Mycobacteriales</taxon>
        <taxon>Corynebacteriaceae</taxon>
        <taxon>Corynebacterium</taxon>
    </lineage>
</organism>
<evidence type="ECO:0000256" key="1">
    <source>
        <dbReference type="ARBA" id="ARBA00004651"/>
    </source>
</evidence>
<dbReference type="EMBL" id="JAEIOT010000007">
    <property type="protein sequence ID" value="MBI9000377.1"/>
    <property type="molecule type" value="Genomic_DNA"/>
</dbReference>
<feature type="transmembrane region" description="Helical" evidence="7">
    <location>
        <begin position="91"/>
        <end position="117"/>
    </location>
</feature>
<dbReference type="InterPro" id="IPR011527">
    <property type="entry name" value="ABC1_TM_dom"/>
</dbReference>
<dbReference type="GO" id="GO:0005524">
    <property type="term" value="F:ATP binding"/>
    <property type="evidence" value="ECO:0007669"/>
    <property type="project" value="UniProtKB-KW"/>
</dbReference>
<dbReference type="CDD" id="cd07346">
    <property type="entry name" value="ABC_6TM_exporters"/>
    <property type="match status" value="1"/>
</dbReference>
<evidence type="ECO:0000256" key="7">
    <source>
        <dbReference type="SAM" id="Phobius"/>
    </source>
</evidence>
<evidence type="ECO:0000313" key="10">
    <source>
        <dbReference type="EMBL" id="MBI9000377.1"/>
    </source>
</evidence>
<dbReference type="PANTHER" id="PTHR43394:SF1">
    <property type="entry name" value="ATP-BINDING CASSETTE SUB-FAMILY B MEMBER 10, MITOCHONDRIAL"/>
    <property type="match status" value="1"/>
</dbReference>
<dbReference type="PANTHER" id="PTHR43394">
    <property type="entry name" value="ATP-DEPENDENT PERMEASE MDL1, MITOCHONDRIAL"/>
    <property type="match status" value="1"/>
</dbReference>
<accession>A0ABS0VUD8</accession>
<reference evidence="10 11" key="1">
    <citation type="submission" date="2020-12" db="EMBL/GenBank/DDBJ databases">
        <title>Genome public.</title>
        <authorList>
            <person name="Sun Q."/>
        </authorList>
    </citation>
    <scope>NUCLEOTIDE SEQUENCE [LARGE SCALE GENOMIC DNA]</scope>
    <source>
        <strain evidence="10 11">CCM 8864</strain>
    </source>
</reference>
<name>A0ABS0VUD8_9CORY</name>
<dbReference type="SUPFAM" id="SSF90123">
    <property type="entry name" value="ABC transporter transmembrane region"/>
    <property type="match status" value="1"/>
</dbReference>
<gene>
    <name evidence="10" type="ORF">JDV76_05255</name>
</gene>
<keyword evidence="2 7" id="KW-0812">Transmembrane</keyword>
<evidence type="ECO:0000259" key="9">
    <source>
        <dbReference type="PROSITE" id="PS50929"/>
    </source>
</evidence>
<evidence type="ECO:0000256" key="4">
    <source>
        <dbReference type="ARBA" id="ARBA00022840"/>
    </source>
</evidence>
<dbReference type="Pfam" id="PF00664">
    <property type="entry name" value="ABC_membrane"/>
    <property type="match status" value="1"/>
</dbReference>
<keyword evidence="3" id="KW-0547">Nucleotide-binding</keyword>
<feature type="transmembrane region" description="Helical" evidence="7">
    <location>
        <begin position="171"/>
        <end position="189"/>
    </location>
</feature>
<dbReference type="Pfam" id="PF00005">
    <property type="entry name" value="ABC_tran"/>
    <property type="match status" value="1"/>
</dbReference>
<keyword evidence="6 7" id="KW-0472">Membrane</keyword>
<dbReference type="Gene3D" id="1.20.1560.10">
    <property type="entry name" value="ABC transporter type 1, transmembrane domain"/>
    <property type="match status" value="1"/>
</dbReference>
<dbReference type="SMART" id="SM00382">
    <property type="entry name" value="AAA"/>
    <property type="match status" value="1"/>
</dbReference>
<comment type="subcellular location">
    <subcellularLocation>
        <location evidence="1">Cell membrane</location>
        <topology evidence="1">Multi-pass membrane protein</topology>
    </subcellularLocation>
</comment>
<keyword evidence="11" id="KW-1185">Reference proteome</keyword>
<evidence type="ECO:0000256" key="5">
    <source>
        <dbReference type="ARBA" id="ARBA00022989"/>
    </source>
</evidence>
<evidence type="ECO:0000256" key="3">
    <source>
        <dbReference type="ARBA" id="ARBA00022741"/>
    </source>
</evidence>
<dbReference type="InterPro" id="IPR003593">
    <property type="entry name" value="AAA+_ATPase"/>
</dbReference>
<feature type="transmembrane region" description="Helical" evidence="7">
    <location>
        <begin position="279"/>
        <end position="302"/>
    </location>
</feature>
<evidence type="ECO:0000256" key="6">
    <source>
        <dbReference type="ARBA" id="ARBA00023136"/>
    </source>
</evidence>
<dbReference type="Proteomes" id="UP000625574">
    <property type="component" value="Unassembled WGS sequence"/>
</dbReference>
<feature type="transmembrane region" description="Helical" evidence="7">
    <location>
        <begin position="322"/>
        <end position="343"/>
    </location>
</feature>
<dbReference type="PROSITE" id="PS50929">
    <property type="entry name" value="ABC_TM1F"/>
    <property type="match status" value="1"/>
</dbReference>
<dbReference type="SUPFAM" id="SSF52540">
    <property type="entry name" value="P-loop containing nucleoside triphosphate hydrolases"/>
    <property type="match status" value="1"/>
</dbReference>
<dbReference type="InterPro" id="IPR039421">
    <property type="entry name" value="Type_1_exporter"/>
</dbReference>
<dbReference type="InterPro" id="IPR036640">
    <property type="entry name" value="ABC1_TM_sf"/>
</dbReference>
<keyword evidence="4 10" id="KW-0067">ATP-binding</keyword>
<comment type="caution">
    <text evidence="10">The sequence shown here is derived from an EMBL/GenBank/DDBJ whole genome shotgun (WGS) entry which is preliminary data.</text>
</comment>
<evidence type="ECO:0000259" key="8">
    <source>
        <dbReference type="PROSITE" id="PS50893"/>
    </source>
</evidence>
<evidence type="ECO:0000313" key="11">
    <source>
        <dbReference type="Proteomes" id="UP000625574"/>
    </source>
</evidence>
<dbReference type="InterPro" id="IPR027417">
    <property type="entry name" value="P-loop_NTPase"/>
</dbReference>
<dbReference type="RefSeq" id="WP_198735844.1">
    <property type="nucleotide sequence ID" value="NZ_JAEIOT010000007.1"/>
</dbReference>
<feature type="transmembrane region" description="Helical" evidence="7">
    <location>
        <begin position="195"/>
        <end position="213"/>
    </location>
</feature>
<proteinExistence type="predicted"/>
<feature type="domain" description="ABC transporter" evidence="8">
    <location>
        <begin position="374"/>
        <end position="608"/>
    </location>
</feature>
<dbReference type="InterPro" id="IPR003439">
    <property type="entry name" value="ABC_transporter-like_ATP-bd"/>
</dbReference>